<evidence type="ECO:0000256" key="1">
    <source>
        <dbReference type="ARBA" id="ARBA00005673"/>
    </source>
</evidence>
<evidence type="ECO:0000313" key="3">
    <source>
        <dbReference type="EMBL" id="CAH0099132.1"/>
    </source>
</evidence>
<name>A0A8J2WF19_9CRUS</name>
<feature type="domain" description="THIF-type NAD/FAD binding fold" evidence="2">
    <location>
        <begin position="17"/>
        <end position="325"/>
    </location>
</feature>
<evidence type="ECO:0000259" key="2">
    <source>
        <dbReference type="Pfam" id="PF00899"/>
    </source>
</evidence>
<dbReference type="PANTHER" id="PTHR10953">
    <property type="entry name" value="UBIQUITIN-ACTIVATING ENZYME E1"/>
    <property type="match status" value="1"/>
</dbReference>
<gene>
    <name evidence="3" type="ORF">DGAL_LOCUS1246</name>
</gene>
<comment type="caution">
    <text evidence="3">The sequence shown here is derived from an EMBL/GenBank/DDBJ whole genome shotgun (WGS) entry which is preliminary data.</text>
</comment>
<dbReference type="PANTHER" id="PTHR10953:SF162">
    <property type="entry name" value="SUMO-ACTIVATING ENZYME SUBUNIT 1"/>
    <property type="match status" value="1"/>
</dbReference>
<dbReference type="Pfam" id="PF00899">
    <property type="entry name" value="ThiF"/>
    <property type="match status" value="1"/>
</dbReference>
<dbReference type="EMBL" id="CAKKLH010000013">
    <property type="protein sequence ID" value="CAH0099132.1"/>
    <property type="molecule type" value="Genomic_DNA"/>
</dbReference>
<dbReference type="InterPro" id="IPR045886">
    <property type="entry name" value="ThiF/MoeB/HesA"/>
</dbReference>
<dbReference type="AlphaFoldDB" id="A0A8J2WF19"/>
<dbReference type="GO" id="GO:0019948">
    <property type="term" value="F:SUMO activating enzyme activity"/>
    <property type="evidence" value="ECO:0007669"/>
    <property type="project" value="TreeGrafter"/>
</dbReference>
<dbReference type="SUPFAM" id="SSF69572">
    <property type="entry name" value="Activating enzymes of the ubiquitin-like proteins"/>
    <property type="match status" value="1"/>
</dbReference>
<dbReference type="InterPro" id="IPR000594">
    <property type="entry name" value="ThiF_NAD_FAD-bd"/>
</dbReference>
<dbReference type="GO" id="GO:0016925">
    <property type="term" value="P:protein sumoylation"/>
    <property type="evidence" value="ECO:0007669"/>
    <property type="project" value="TreeGrafter"/>
</dbReference>
<organism evidence="3 4">
    <name type="scientific">Daphnia galeata</name>
    <dbReference type="NCBI Taxonomy" id="27404"/>
    <lineage>
        <taxon>Eukaryota</taxon>
        <taxon>Metazoa</taxon>
        <taxon>Ecdysozoa</taxon>
        <taxon>Arthropoda</taxon>
        <taxon>Crustacea</taxon>
        <taxon>Branchiopoda</taxon>
        <taxon>Diplostraca</taxon>
        <taxon>Cladocera</taxon>
        <taxon>Anomopoda</taxon>
        <taxon>Daphniidae</taxon>
        <taxon>Daphnia</taxon>
    </lineage>
</organism>
<evidence type="ECO:0000313" key="4">
    <source>
        <dbReference type="Proteomes" id="UP000789390"/>
    </source>
</evidence>
<proteinExistence type="inferred from homology"/>
<dbReference type="Gene3D" id="3.40.50.720">
    <property type="entry name" value="NAD(P)-binding Rossmann-like Domain"/>
    <property type="match status" value="1"/>
</dbReference>
<reference evidence="3" key="1">
    <citation type="submission" date="2021-11" db="EMBL/GenBank/DDBJ databases">
        <authorList>
            <person name="Schell T."/>
        </authorList>
    </citation>
    <scope>NUCLEOTIDE SEQUENCE</scope>
    <source>
        <strain evidence="3">M5</strain>
    </source>
</reference>
<dbReference type="OrthoDB" id="412647at2759"/>
<dbReference type="Proteomes" id="UP000789390">
    <property type="component" value="Unassembled WGS sequence"/>
</dbReference>
<accession>A0A8J2WF19</accession>
<keyword evidence="4" id="KW-1185">Reference proteome</keyword>
<dbReference type="GO" id="GO:0031510">
    <property type="term" value="C:SUMO activating enzyme complex"/>
    <property type="evidence" value="ECO:0007669"/>
    <property type="project" value="TreeGrafter"/>
</dbReference>
<protein>
    <recommendedName>
        <fullName evidence="2">THIF-type NAD/FAD binding fold domain-containing protein</fullName>
    </recommendedName>
</protein>
<dbReference type="FunFam" id="3.40.50.720:FF:000744">
    <property type="entry name" value="Smt3 activating enzyme 1"/>
    <property type="match status" value="1"/>
</dbReference>
<sequence length="338" mass="37790">MVAKEEITISEAEAALYDRQIRLWGLEAQKRLRTARVLLIGMGGLGAEIAKNLTLSGIKSLTLLDHTVAVANSSNFLVNHEFLGKNVVEASMERVQRLNPMVEVKADQENVSSKNEDFFSGFDVVCATRLPVEESFRVNEICRKHSIPFYSGDVFGFSGFFFVDLLEHEYAEEVSVPAATAKDDGSLKTKADQSETKTVKHVLNYIPYQAAFEADAAVQLNKRSWQRIKSHFIMMKSLLMFRSQMKRDPEVANRQTDIAKLCEIRDHIQHEMKLDNQIIDSGAYEMVFGELSPAAAVVGGVLAQEIIKAVSHKDPPIRNHFFFNGATDFNGVVEAIGF</sequence>
<dbReference type="GO" id="GO:0005737">
    <property type="term" value="C:cytoplasm"/>
    <property type="evidence" value="ECO:0007669"/>
    <property type="project" value="TreeGrafter"/>
</dbReference>
<comment type="similarity">
    <text evidence="1">Belongs to the ubiquitin-activating E1 family.</text>
</comment>
<dbReference type="InterPro" id="IPR035985">
    <property type="entry name" value="Ubiquitin-activating_enz"/>
</dbReference>